<dbReference type="EMBL" id="BK016017">
    <property type="protein sequence ID" value="DAF89875.1"/>
    <property type="molecule type" value="Genomic_DNA"/>
</dbReference>
<protein>
    <submittedName>
        <fullName evidence="1">Uncharacterized protein</fullName>
    </submittedName>
</protein>
<sequence>MLSHESRLFLHLHHCVLRAYLFHLRDSHPL</sequence>
<reference evidence="1" key="1">
    <citation type="journal article" date="2021" name="Proc. Natl. Acad. Sci. U.S.A.">
        <title>A Catalog of Tens of Thousands of Viruses from Human Metagenomes Reveals Hidden Associations with Chronic Diseases.</title>
        <authorList>
            <person name="Tisza M.J."/>
            <person name="Buck C.B."/>
        </authorList>
    </citation>
    <scope>NUCLEOTIDE SEQUENCE</scope>
    <source>
        <strain evidence="1">CteLh2</strain>
    </source>
</reference>
<accession>A0A8S5U5Z6</accession>
<name>A0A8S5U5Z6_9CAUD</name>
<evidence type="ECO:0000313" key="1">
    <source>
        <dbReference type="EMBL" id="DAF89875.1"/>
    </source>
</evidence>
<organism evidence="1">
    <name type="scientific">Siphoviridae sp. cteLh2</name>
    <dbReference type="NCBI Taxonomy" id="2825590"/>
    <lineage>
        <taxon>Viruses</taxon>
        <taxon>Duplodnaviria</taxon>
        <taxon>Heunggongvirae</taxon>
        <taxon>Uroviricota</taxon>
        <taxon>Caudoviricetes</taxon>
    </lineage>
</organism>
<proteinExistence type="predicted"/>